<evidence type="ECO:0000256" key="2">
    <source>
        <dbReference type="ARBA" id="ARBA00023125"/>
    </source>
</evidence>
<dbReference type="PROSITE" id="PS01124">
    <property type="entry name" value="HTH_ARAC_FAMILY_2"/>
    <property type="match status" value="1"/>
</dbReference>
<dbReference type="Pfam" id="PF12833">
    <property type="entry name" value="HTH_18"/>
    <property type="match status" value="1"/>
</dbReference>
<reference evidence="6" key="1">
    <citation type="journal article" date="2019" name="Int. J. Syst. Evol. Microbiol.">
        <title>The Global Catalogue of Microorganisms (GCM) 10K type strain sequencing project: providing services to taxonomists for standard genome sequencing and annotation.</title>
        <authorList>
            <consortium name="The Broad Institute Genomics Platform"/>
            <consortium name="The Broad Institute Genome Sequencing Center for Infectious Disease"/>
            <person name="Wu L."/>
            <person name="Ma J."/>
        </authorList>
    </citation>
    <scope>NUCLEOTIDE SEQUENCE [LARGE SCALE GENOMIC DNA]</scope>
    <source>
        <strain evidence="6">JCM 15614</strain>
    </source>
</reference>
<dbReference type="PANTHER" id="PTHR46796">
    <property type="entry name" value="HTH-TYPE TRANSCRIPTIONAL ACTIVATOR RHAS-RELATED"/>
    <property type="match status" value="1"/>
</dbReference>
<dbReference type="Proteomes" id="UP001499924">
    <property type="component" value="Unassembled WGS sequence"/>
</dbReference>
<proteinExistence type="predicted"/>
<name>A0ABP6NZB6_9ACTN</name>
<keyword evidence="3" id="KW-0804">Transcription</keyword>
<evidence type="ECO:0000256" key="3">
    <source>
        <dbReference type="ARBA" id="ARBA00023163"/>
    </source>
</evidence>
<dbReference type="InterPro" id="IPR050204">
    <property type="entry name" value="AraC_XylS_family_regulators"/>
</dbReference>
<dbReference type="InterPro" id="IPR046532">
    <property type="entry name" value="DUF6597"/>
</dbReference>
<dbReference type="SMART" id="SM00342">
    <property type="entry name" value="HTH_ARAC"/>
    <property type="match status" value="1"/>
</dbReference>
<evidence type="ECO:0000313" key="6">
    <source>
        <dbReference type="Proteomes" id="UP001499924"/>
    </source>
</evidence>
<gene>
    <name evidence="5" type="ORF">GCM10010531_13490</name>
</gene>
<feature type="domain" description="HTH araC/xylS-type" evidence="4">
    <location>
        <begin position="156"/>
        <end position="256"/>
    </location>
</feature>
<organism evidence="5 6">
    <name type="scientific">Blastococcus jejuensis</name>
    <dbReference type="NCBI Taxonomy" id="351224"/>
    <lineage>
        <taxon>Bacteria</taxon>
        <taxon>Bacillati</taxon>
        <taxon>Actinomycetota</taxon>
        <taxon>Actinomycetes</taxon>
        <taxon>Geodermatophilales</taxon>
        <taxon>Geodermatophilaceae</taxon>
        <taxon>Blastococcus</taxon>
    </lineage>
</organism>
<comment type="caution">
    <text evidence="5">The sequence shown here is derived from an EMBL/GenBank/DDBJ whole genome shotgun (WGS) entry which is preliminary data.</text>
</comment>
<protein>
    <submittedName>
        <fullName evidence="5">AraC family transcriptional regulator</fullName>
    </submittedName>
</protein>
<dbReference type="PANTHER" id="PTHR46796:SF15">
    <property type="entry name" value="BLL1074 PROTEIN"/>
    <property type="match status" value="1"/>
</dbReference>
<dbReference type="InterPro" id="IPR018060">
    <property type="entry name" value="HTH_AraC"/>
</dbReference>
<keyword evidence="1" id="KW-0805">Transcription regulation</keyword>
<evidence type="ECO:0000256" key="1">
    <source>
        <dbReference type="ARBA" id="ARBA00023015"/>
    </source>
</evidence>
<keyword evidence="2" id="KW-0238">DNA-binding</keyword>
<accession>A0ABP6NZB6</accession>
<dbReference type="RefSeq" id="WP_344687933.1">
    <property type="nucleotide sequence ID" value="NZ_BAAAVV010000002.1"/>
</dbReference>
<evidence type="ECO:0000259" key="4">
    <source>
        <dbReference type="PROSITE" id="PS01124"/>
    </source>
</evidence>
<keyword evidence="6" id="KW-1185">Reference proteome</keyword>
<evidence type="ECO:0000313" key="5">
    <source>
        <dbReference type="EMBL" id="GAA3162868.1"/>
    </source>
</evidence>
<sequence>MDFEFTERRPAGRLGRYVESVWHARGQIPYARERIAPTGSTVAGIVLGPPIRQIPAGGSPFLAETGFLIGPHDRPLVNEPTGRTDCVGVVTTPIGCAAVFGVPPATLRGQVRSLLDVWPPGVALRRDLLTGDPTTKLDRTEAVLTAGLDESDRALDRCAAVVATLEAGPARPVGEIAAELGISHGHLDREFTRVVGLAPRTLARVLRVRRLLEQIDVEEALVWGDLAADLGWYDQAHLVRDVTRHTGVPPTAYVRAQRRFLAPAEQAPGFVPDDG</sequence>
<dbReference type="Pfam" id="PF20240">
    <property type="entry name" value="DUF6597"/>
    <property type="match status" value="1"/>
</dbReference>
<dbReference type="EMBL" id="BAAAVV010000002">
    <property type="protein sequence ID" value="GAA3162868.1"/>
    <property type="molecule type" value="Genomic_DNA"/>
</dbReference>
<dbReference type="Gene3D" id="1.10.10.60">
    <property type="entry name" value="Homeodomain-like"/>
    <property type="match status" value="2"/>
</dbReference>